<accession>A0ABQ1PX31</accession>
<dbReference type="EMBL" id="BMIN01000003">
    <property type="protein sequence ID" value="GGD05192.1"/>
    <property type="molecule type" value="Genomic_DNA"/>
</dbReference>
<organism evidence="1 2">
    <name type="scientific">Pontibacillus salipaludis</name>
    <dbReference type="NCBI Taxonomy" id="1697394"/>
    <lineage>
        <taxon>Bacteria</taxon>
        <taxon>Bacillati</taxon>
        <taxon>Bacillota</taxon>
        <taxon>Bacilli</taxon>
        <taxon>Bacillales</taxon>
        <taxon>Bacillaceae</taxon>
        <taxon>Pontibacillus</taxon>
    </lineage>
</organism>
<dbReference type="RefSeq" id="WP_188651593.1">
    <property type="nucleotide sequence ID" value="NZ_BMIN01000003.1"/>
</dbReference>
<protein>
    <submittedName>
        <fullName evidence="1">Uncharacterized protein</fullName>
    </submittedName>
</protein>
<evidence type="ECO:0000313" key="2">
    <source>
        <dbReference type="Proteomes" id="UP000642571"/>
    </source>
</evidence>
<evidence type="ECO:0000313" key="1">
    <source>
        <dbReference type="EMBL" id="GGD05192.1"/>
    </source>
</evidence>
<name>A0ABQ1PX31_9BACI</name>
<gene>
    <name evidence="1" type="ORF">GCM10011389_10870</name>
</gene>
<proteinExistence type="predicted"/>
<sequence>MTNGDGNRLREAVKYYEQKGEGKLLRKAFHIYARQQFLIDALLDMDVETSADGRSIKDLSLFELEDLHASKKYRFANSGVNS</sequence>
<comment type="caution">
    <text evidence="1">The sequence shown here is derived from an EMBL/GenBank/DDBJ whole genome shotgun (WGS) entry which is preliminary data.</text>
</comment>
<dbReference type="Proteomes" id="UP000642571">
    <property type="component" value="Unassembled WGS sequence"/>
</dbReference>
<keyword evidence="2" id="KW-1185">Reference proteome</keyword>
<reference evidence="2" key="1">
    <citation type="journal article" date="2019" name="Int. J. Syst. Evol. Microbiol.">
        <title>The Global Catalogue of Microorganisms (GCM) 10K type strain sequencing project: providing services to taxonomists for standard genome sequencing and annotation.</title>
        <authorList>
            <consortium name="The Broad Institute Genomics Platform"/>
            <consortium name="The Broad Institute Genome Sequencing Center for Infectious Disease"/>
            <person name="Wu L."/>
            <person name="Ma J."/>
        </authorList>
    </citation>
    <scope>NUCLEOTIDE SEQUENCE [LARGE SCALE GENOMIC DNA]</scope>
    <source>
        <strain evidence="2">CGMCC 1.15353</strain>
    </source>
</reference>